<dbReference type="InterPro" id="IPR024930">
    <property type="entry name" value="Skp_dom_sf"/>
</dbReference>
<dbReference type="Gene3D" id="3.30.910.20">
    <property type="entry name" value="Skp domain"/>
    <property type="match status" value="1"/>
</dbReference>
<keyword evidence="2" id="KW-0732">Signal</keyword>
<dbReference type="GO" id="GO:0050821">
    <property type="term" value="P:protein stabilization"/>
    <property type="evidence" value="ECO:0007669"/>
    <property type="project" value="TreeGrafter"/>
</dbReference>
<gene>
    <name evidence="5" type="ORF">TsocGM_00860</name>
</gene>
<evidence type="ECO:0000313" key="5">
    <source>
        <dbReference type="EMBL" id="RUL89746.1"/>
    </source>
</evidence>
<accession>A0A432MS05</accession>
<evidence type="ECO:0000256" key="1">
    <source>
        <dbReference type="ARBA" id="ARBA00009091"/>
    </source>
</evidence>
<evidence type="ECO:0000256" key="2">
    <source>
        <dbReference type="ARBA" id="ARBA00022729"/>
    </source>
</evidence>
<dbReference type="Proteomes" id="UP000280296">
    <property type="component" value="Unassembled WGS sequence"/>
</dbReference>
<dbReference type="Pfam" id="PF03938">
    <property type="entry name" value="OmpH"/>
    <property type="match status" value="1"/>
</dbReference>
<proteinExistence type="inferred from homology"/>
<dbReference type="PANTHER" id="PTHR35089">
    <property type="entry name" value="CHAPERONE PROTEIN SKP"/>
    <property type="match status" value="1"/>
</dbReference>
<name>A0A432MS05_9BACT</name>
<dbReference type="SMART" id="SM00935">
    <property type="entry name" value="OmpH"/>
    <property type="match status" value="1"/>
</dbReference>
<dbReference type="RefSeq" id="WP_126723421.1">
    <property type="nucleotide sequence ID" value="NZ_RYZH01000001.1"/>
</dbReference>
<reference evidence="5 6" key="2">
    <citation type="submission" date="2019-01" db="EMBL/GenBank/DDBJ databases">
        <title>Tautonia sociabilis, a novel thermotolerant planctomycete of Isosphaeraceae family, isolated from a 4000 m deep subterranean habitat.</title>
        <authorList>
            <person name="Kovaleva O.L."/>
            <person name="Elcheninov A.G."/>
            <person name="Van Heerden E."/>
            <person name="Toshchakov S.V."/>
            <person name="Novikov A."/>
            <person name="Bonch-Osmolovskaya E.A."/>
            <person name="Kublanov I.V."/>
        </authorList>
    </citation>
    <scope>NUCLEOTIDE SEQUENCE [LARGE SCALE GENOMIC DNA]</scope>
    <source>
        <strain evidence="5 6">GM2012</strain>
    </source>
</reference>
<dbReference type="GO" id="GO:0005829">
    <property type="term" value="C:cytosol"/>
    <property type="evidence" value="ECO:0007669"/>
    <property type="project" value="TreeGrafter"/>
</dbReference>
<dbReference type="GO" id="GO:0051082">
    <property type="term" value="F:unfolded protein binding"/>
    <property type="evidence" value="ECO:0007669"/>
    <property type="project" value="InterPro"/>
</dbReference>
<evidence type="ECO:0000313" key="6">
    <source>
        <dbReference type="Proteomes" id="UP000280296"/>
    </source>
</evidence>
<reference evidence="5 6" key="1">
    <citation type="submission" date="2018-12" db="EMBL/GenBank/DDBJ databases">
        <authorList>
            <person name="Toschakov S.V."/>
        </authorList>
    </citation>
    <scope>NUCLEOTIDE SEQUENCE [LARGE SCALE GENOMIC DNA]</scope>
    <source>
        <strain evidence="5 6">GM2012</strain>
    </source>
</reference>
<organism evidence="5 6">
    <name type="scientific">Tautonia sociabilis</name>
    <dbReference type="NCBI Taxonomy" id="2080755"/>
    <lineage>
        <taxon>Bacteria</taxon>
        <taxon>Pseudomonadati</taxon>
        <taxon>Planctomycetota</taxon>
        <taxon>Planctomycetia</taxon>
        <taxon>Isosphaerales</taxon>
        <taxon>Isosphaeraceae</taxon>
        <taxon>Tautonia</taxon>
    </lineage>
</organism>
<keyword evidence="6" id="KW-1185">Reference proteome</keyword>
<dbReference type="AlphaFoldDB" id="A0A432MS05"/>
<comment type="similarity">
    <text evidence="1">Belongs to the Skp family.</text>
</comment>
<dbReference type="OrthoDB" id="215077at2"/>
<comment type="caution">
    <text evidence="5">The sequence shown here is derived from an EMBL/GenBank/DDBJ whole genome shotgun (WGS) entry which is preliminary data.</text>
</comment>
<dbReference type="SUPFAM" id="SSF111384">
    <property type="entry name" value="OmpH-like"/>
    <property type="match status" value="1"/>
</dbReference>
<evidence type="ECO:0000256" key="3">
    <source>
        <dbReference type="SAM" id="Coils"/>
    </source>
</evidence>
<feature type="coiled-coil region" evidence="3">
    <location>
        <begin position="61"/>
        <end position="133"/>
    </location>
</feature>
<protein>
    <submittedName>
        <fullName evidence="5">OmpH family outer membrane protein</fullName>
    </submittedName>
</protein>
<sequence>MPIPSRAAALVGLGLVGMLGLAARPMLGQQADSKVQRTDAGQPARATAATLAPAVIAGVDMERIINEYDRYKESSEKFKAEALQKQKELEVMLAEAKRLAEQRDQFGVGTPDYQKYSDLLADAQAKFEAQKQKVAADFTIRESNAVAEIYNDIRYVVDYMAKQKGISFVIQIGNNEKVSGENPNDVMAAVARNVVYHDPSADITDQVIATLNAFHSRRKAQQGAAPAPAPAAAPAQPPAGGGN</sequence>
<feature type="compositionally biased region" description="Pro residues" evidence="4">
    <location>
        <begin position="227"/>
        <end position="237"/>
    </location>
</feature>
<dbReference type="EMBL" id="RYZH01000001">
    <property type="protein sequence ID" value="RUL89746.1"/>
    <property type="molecule type" value="Genomic_DNA"/>
</dbReference>
<keyword evidence="3" id="KW-0175">Coiled coil</keyword>
<evidence type="ECO:0000256" key="4">
    <source>
        <dbReference type="SAM" id="MobiDB-lite"/>
    </source>
</evidence>
<dbReference type="PANTHER" id="PTHR35089:SF1">
    <property type="entry name" value="CHAPERONE PROTEIN SKP"/>
    <property type="match status" value="1"/>
</dbReference>
<dbReference type="InterPro" id="IPR005632">
    <property type="entry name" value="Chaperone_Skp"/>
</dbReference>
<feature type="region of interest" description="Disordered" evidence="4">
    <location>
        <begin position="219"/>
        <end position="243"/>
    </location>
</feature>